<dbReference type="Proteomes" id="UP000176253">
    <property type="component" value="Unassembled WGS sequence"/>
</dbReference>
<evidence type="ECO:0000313" key="2">
    <source>
        <dbReference type="Proteomes" id="UP000176253"/>
    </source>
</evidence>
<dbReference type="AlphaFoldDB" id="A0A1F5ZZ48"/>
<evidence type="ECO:0000313" key="1">
    <source>
        <dbReference type="EMBL" id="OGG17317.1"/>
    </source>
</evidence>
<name>A0A1F5ZZ48_9BACT</name>
<dbReference type="EMBL" id="MFJM01000041">
    <property type="protein sequence ID" value="OGG17317.1"/>
    <property type="molecule type" value="Genomic_DNA"/>
</dbReference>
<dbReference type="STRING" id="1798383.A3D78_06290"/>
<gene>
    <name evidence="1" type="ORF">A3D78_06290</name>
</gene>
<organism evidence="1 2">
    <name type="scientific">Candidatus Gottesmanbacteria bacterium RIFCSPHIGHO2_02_FULL_39_14</name>
    <dbReference type="NCBI Taxonomy" id="1798383"/>
    <lineage>
        <taxon>Bacteria</taxon>
        <taxon>Candidatus Gottesmaniibacteriota</taxon>
    </lineage>
</organism>
<protein>
    <submittedName>
        <fullName evidence="1">Uncharacterized protein</fullName>
    </submittedName>
</protein>
<proteinExistence type="predicted"/>
<reference evidence="1 2" key="1">
    <citation type="journal article" date="2016" name="Nat. Commun.">
        <title>Thousands of microbial genomes shed light on interconnected biogeochemical processes in an aquifer system.</title>
        <authorList>
            <person name="Anantharaman K."/>
            <person name="Brown C.T."/>
            <person name="Hug L.A."/>
            <person name="Sharon I."/>
            <person name="Castelle C.J."/>
            <person name="Probst A.J."/>
            <person name="Thomas B.C."/>
            <person name="Singh A."/>
            <person name="Wilkins M.J."/>
            <person name="Karaoz U."/>
            <person name="Brodie E.L."/>
            <person name="Williams K.H."/>
            <person name="Hubbard S.S."/>
            <person name="Banfield J.F."/>
        </authorList>
    </citation>
    <scope>NUCLEOTIDE SEQUENCE [LARGE SCALE GENOMIC DNA]</scope>
</reference>
<accession>A0A1F5ZZ48</accession>
<sequence>MARIITKETYPGSDSFTVGKGFMGIIHPGNLRGLDFPAMKPGESSRTRINRPAFFISGALSSVEQLKKLQDEVVRVRNGGWTASHSYIQYSIYGIAEYGTNLLAAGKSFTTLIACDAYSMPAKGGLYSHAEMMLAKLLELPIFIKGINISNRPLPEKHLPITANRIKEKVLGNSSILELLLSNIDWIESATGVNIKRLIPLYDRPSIEELGNNSYWDHIIHYLNSDFWGFDANIQWLRQRLYQPLKSWQFKKLQPKIPDDPIKCVVKIDGKDRVMNIVDFVTDYNGNVIEFWHREADRLHLFRQDSSQGNNYSEIPEADWVSYTYPEKEADKV</sequence>
<comment type="caution">
    <text evidence="1">The sequence shown here is derived from an EMBL/GenBank/DDBJ whole genome shotgun (WGS) entry which is preliminary data.</text>
</comment>